<evidence type="ECO:0000313" key="2">
    <source>
        <dbReference type="Proteomes" id="UP000001542"/>
    </source>
</evidence>
<sequence>MISDDAYDRTYVIELYNYLRPGSSGGTLKNIKCTLKTLEKISHMKFDVEPWENIRYLFNNSPDNEANNEIKRKLINDYRNKSLMRIPRSKTTLAKEIWKMLIADDLTSKGIFRCSPTLDTIKDESTKNMYYDSEYDFI</sequence>
<evidence type="ECO:0000313" key="1">
    <source>
        <dbReference type="EMBL" id="EAY02154.1"/>
    </source>
</evidence>
<organism evidence="1 2">
    <name type="scientific">Trichomonas vaginalis (strain ATCC PRA-98 / G3)</name>
    <dbReference type="NCBI Taxonomy" id="412133"/>
    <lineage>
        <taxon>Eukaryota</taxon>
        <taxon>Metamonada</taxon>
        <taxon>Parabasalia</taxon>
        <taxon>Trichomonadida</taxon>
        <taxon>Trichomonadidae</taxon>
        <taxon>Trichomonas</taxon>
    </lineage>
</organism>
<dbReference type="InParanoid" id="A2EYT5"/>
<protein>
    <submittedName>
        <fullName evidence="1">Uncharacterized protein</fullName>
    </submittedName>
</protein>
<dbReference type="KEGG" id="tva:4759986"/>
<proteinExistence type="predicted"/>
<name>A2EYT5_TRIV3</name>
<dbReference type="AlphaFoldDB" id="A2EYT5"/>
<dbReference type="VEuPathDB" id="TrichDB:TVAGG3_0254290"/>
<dbReference type="RefSeq" id="XP_001330557.1">
    <property type="nucleotide sequence ID" value="XM_001330521.1"/>
</dbReference>
<reference evidence="1" key="1">
    <citation type="submission" date="2006-10" db="EMBL/GenBank/DDBJ databases">
        <authorList>
            <person name="Amadeo P."/>
            <person name="Zhao Q."/>
            <person name="Wortman J."/>
            <person name="Fraser-Liggett C."/>
            <person name="Carlton J."/>
        </authorList>
    </citation>
    <scope>NUCLEOTIDE SEQUENCE</scope>
    <source>
        <strain evidence="1">G3</strain>
    </source>
</reference>
<dbReference type="VEuPathDB" id="TrichDB:TVAG_213530"/>
<dbReference type="EMBL" id="DS113544">
    <property type="protein sequence ID" value="EAY02154.1"/>
    <property type="molecule type" value="Genomic_DNA"/>
</dbReference>
<reference evidence="1" key="2">
    <citation type="journal article" date="2007" name="Science">
        <title>Draft genome sequence of the sexually transmitted pathogen Trichomonas vaginalis.</title>
        <authorList>
            <person name="Carlton J.M."/>
            <person name="Hirt R.P."/>
            <person name="Silva J.C."/>
            <person name="Delcher A.L."/>
            <person name="Schatz M."/>
            <person name="Zhao Q."/>
            <person name="Wortman J.R."/>
            <person name="Bidwell S.L."/>
            <person name="Alsmark U.C.M."/>
            <person name="Besteiro S."/>
            <person name="Sicheritz-Ponten T."/>
            <person name="Noel C.J."/>
            <person name="Dacks J.B."/>
            <person name="Foster P.G."/>
            <person name="Simillion C."/>
            <person name="Van de Peer Y."/>
            <person name="Miranda-Saavedra D."/>
            <person name="Barton G.J."/>
            <person name="Westrop G.D."/>
            <person name="Mueller S."/>
            <person name="Dessi D."/>
            <person name="Fiori P.L."/>
            <person name="Ren Q."/>
            <person name="Paulsen I."/>
            <person name="Zhang H."/>
            <person name="Bastida-Corcuera F.D."/>
            <person name="Simoes-Barbosa A."/>
            <person name="Brown M.T."/>
            <person name="Hayes R.D."/>
            <person name="Mukherjee M."/>
            <person name="Okumura C.Y."/>
            <person name="Schneider R."/>
            <person name="Smith A.J."/>
            <person name="Vanacova S."/>
            <person name="Villalvazo M."/>
            <person name="Haas B.J."/>
            <person name="Pertea M."/>
            <person name="Feldblyum T.V."/>
            <person name="Utterback T.R."/>
            <person name="Shu C.L."/>
            <person name="Osoegawa K."/>
            <person name="de Jong P.J."/>
            <person name="Hrdy I."/>
            <person name="Horvathova L."/>
            <person name="Zubacova Z."/>
            <person name="Dolezal P."/>
            <person name="Malik S.B."/>
            <person name="Logsdon J.M. Jr."/>
            <person name="Henze K."/>
            <person name="Gupta A."/>
            <person name="Wang C.C."/>
            <person name="Dunne R.L."/>
            <person name="Upcroft J.A."/>
            <person name="Upcroft P."/>
            <person name="White O."/>
            <person name="Salzberg S.L."/>
            <person name="Tang P."/>
            <person name="Chiu C.-H."/>
            <person name="Lee Y.-S."/>
            <person name="Embley T.M."/>
            <person name="Coombs G.H."/>
            <person name="Mottram J.C."/>
            <person name="Tachezy J."/>
            <person name="Fraser-Liggett C.M."/>
            <person name="Johnson P.J."/>
        </authorList>
    </citation>
    <scope>NUCLEOTIDE SEQUENCE [LARGE SCALE GENOMIC DNA]</scope>
    <source>
        <strain evidence="1">G3</strain>
    </source>
</reference>
<keyword evidence="2" id="KW-1185">Reference proteome</keyword>
<accession>A2EYT5</accession>
<dbReference type="Proteomes" id="UP000001542">
    <property type="component" value="Unassembled WGS sequence"/>
</dbReference>
<gene>
    <name evidence="1" type="ORF">TVAG_213530</name>
</gene>